<keyword evidence="3" id="KW-0413">Isomerase</keyword>
<dbReference type="SUPFAM" id="SSF54423">
    <property type="entry name" value="DsbC/DsbG N-terminal domain-like"/>
    <property type="match status" value="1"/>
</dbReference>
<name>A0A1E7Q7P2_9GAMM</name>
<comment type="subcellular location">
    <subcellularLocation>
        <location evidence="1">Periplasm</location>
    </subcellularLocation>
</comment>
<dbReference type="STRING" id="1628148.BI198_11905"/>
<keyword evidence="1" id="KW-0732">Signal</keyword>
<dbReference type="InterPro" id="IPR033954">
    <property type="entry name" value="DiS-bond_Isoase_DsbC/G"/>
</dbReference>
<dbReference type="GO" id="GO:0042597">
    <property type="term" value="C:periplasmic space"/>
    <property type="evidence" value="ECO:0007669"/>
    <property type="project" value="UniProtKB-SubCell"/>
</dbReference>
<dbReference type="Gene3D" id="3.40.30.10">
    <property type="entry name" value="Glutaredoxin"/>
    <property type="match status" value="1"/>
</dbReference>
<feature type="domain" description="Thioredoxin-like fold" evidence="2">
    <location>
        <begin position="120"/>
        <end position="251"/>
    </location>
</feature>
<dbReference type="NCBIfam" id="NF008657">
    <property type="entry name" value="PRK11657.1"/>
    <property type="match status" value="1"/>
</dbReference>
<evidence type="ECO:0000259" key="2">
    <source>
        <dbReference type="Pfam" id="PF13098"/>
    </source>
</evidence>
<comment type="function">
    <text evidence="1">Required for disulfide bond formation in some periplasmic proteins. Acts by transferring its disulfide bond to other proteins and is reduced in the process.</text>
</comment>
<comment type="caution">
    <text evidence="3">The sequence shown here is derived from an EMBL/GenBank/DDBJ whole genome shotgun (WGS) entry which is preliminary data.</text>
</comment>
<evidence type="ECO:0000313" key="4">
    <source>
        <dbReference type="Proteomes" id="UP000242258"/>
    </source>
</evidence>
<dbReference type="InterPro" id="IPR051470">
    <property type="entry name" value="Thiol:disulfide_interchange"/>
</dbReference>
<dbReference type="EMBL" id="MKEK01000001">
    <property type="protein sequence ID" value="OEY70189.1"/>
    <property type="molecule type" value="Genomic_DNA"/>
</dbReference>
<keyword evidence="1" id="KW-0676">Redox-active center</keyword>
<organism evidence="3 4">
    <name type="scientific">Rheinheimera salexigens</name>
    <dbReference type="NCBI Taxonomy" id="1628148"/>
    <lineage>
        <taxon>Bacteria</taxon>
        <taxon>Pseudomonadati</taxon>
        <taxon>Pseudomonadota</taxon>
        <taxon>Gammaproteobacteria</taxon>
        <taxon>Chromatiales</taxon>
        <taxon>Chromatiaceae</taxon>
        <taxon>Rheinheimera</taxon>
    </lineage>
</organism>
<reference evidence="4" key="1">
    <citation type="submission" date="2016-09" db="EMBL/GenBank/DDBJ databases">
        <authorList>
            <person name="Wan X."/>
            <person name="Hou S."/>
        </authorList>
    </citation>
    <scope>NUCLEOTIDE SEQUENCE [LARGE SCALE GENOMIC DNA]</scope>
    <source>
        <strain evidence="4">KH87</strain>
    </source>
</reference>
<accession>A0A1E7Q7P2</accession>
<protein>
    <recommendedName>
        <fullName evidence="1">Thiol:disulfide interchange protein</fullName>
    </recommendedName>
</protein>
<dbReference type="CDD" id="cd03020">
    <property type="entry name" value="DsbA_DsbC_DsbG"/>
    <property type="match status" value="1"/>
</dbReference>
<dbReference type="InterPro" id="IPR036249">
    <property type="entry name" value="Thioredoxin-like_sf"/>
</dbReference>
<evidence type="ECO:0000256" key="1">
    <source>
        <dbReference type="RuleBase" id="RU364038"/>
    </source>
</evidence>
<feature type="chain" id="PRO_5010003084" description="Thiol:disulfide interchange protein" evidence="1">
    <location>
        <begin position="23"/>
        <end position="253"/>
    </location>
</feature>
<sequence>MKFSRHIAIIGLSAALSSFAYAEQKTPEVITFLQQQGVEVVDTFKTDAGVTGYAVTINGRALSVYLTPDNKHAMIGNLIDAQGNDLGAEAIQRLITGPANDKAWQRLADSNWVADGKDTAPRIIYTFTDPNCPYCHKLREAAAAEIAAGTVQLRHIMVGIIRQDSPSQAANILGAANPAQTLLQHHTMLGKGGIKQDQKAIKNGNAAVNANTQMLQELGYSATPTSFYKDENGEVVSVQGLPRPEALNKMLGK</sequence>
<dbReference type="OrthoDB" id="12976at2"/>
<gene>
    <name evidence="3" type="ORF">BI198_11905</name>
</gene>
<dbReference type="InterPro" id="IPR012336">
    <property type="entry name" value="Thioredoxin-like_fold"/>
</dbReference>
<dbReference type="AlphaFoldDB" id="A0A1E7Q7P2"/>
<dbReference type="PANTHER" id="PTHR35272:SF4">
    <property type="entry name" value="THIOL:DISULFIDE INTERCHANGE PROTEIN DSBG"/>
    <property type="match status" value="1"/>
</dbReference>
<feature type="signal peptide" evidence="1">
    <location>
        <begin position="1"/>
        <end position="22"/>
    </location>
</feature>
<proteinExistence type="inferred from homology"/>
<dbReference type="Pfam" id="PF13098">
    <property type="entry name" value="Thioredoxin_2"/>
    <property type="match status" value="1"/>
</dbReference>
<keyword evidence="4" id="KW-1185">Reference proteome</keyword>
<dbReference type="RefSeq" id="WP_070049743.1">
    <property type="nucleotide sequence ID" value="NZ_CBCSDO010000010.1"/>
</dbReference>
<dbReference type="PANTHER" id="PTHR35272">
    <property type="entry name" value="THIOL:DISULFIDE INTERCHANGE PROTEIN DSBC-RELATED"/>
    <property type="match status" value="1"/>
</dbReference>
<keyword evidence="1" id="KW-0574">Periplasm</keyword>
<dbReference type="InterPro" id="IPR009094">
    <property type="entry name" value="DiS-bond_isomerase_DsbC/G_N_sf"/>
</dbReference>
<dbReference type="SUPFAM" id="SSF52833">
    <property type="entry name" value="Thioredoxin-like"/>
    <property type="match status" value="1"/>
</dbReference>
<dbReference type="Gene3D" id="3.10.450.70">
    <property type="entry name" value="Disulphide bond isomerase, DsbC/G, N-terminal"/>
    <property type="match status" value="1"/>
</dbReference>
<dbReference type="GO" id="GO:0016853">
    <property type="term" value="F:isomerase activity"/>
    <property type="evidence" value="ECO:0007669"/>
    <property type="project" value="UniProtKB-KW"/>
</dbReference>
<dbReference type="Proteomes" id="UP000242258">
    <property type="component" value="Unassembled WGS sequence"/>
</dbReference>
<evidence type="ECO:0000313" key="3">
    <source>
        <dbReference type="EMBL" id="OEY70189.1"/>
    </source>
</evidence>
<comment type="similarity">
    <text evidence="1">Belongs to the thioredoxin family. DsbC subfamily.</text>
</comment>